<feature type="chain" id="PRO_5011644017" evidence="4">
    <location>
        <begin position="22"/>
        <end position="126"/>
    </location>
</feature>
<keyword evidence="1" id="KW-0677">Repeat</keyword>
<dbReference type="PANTHER" id="PTHR24173">
    <property type="entry name" value="ANKYRIN REPEAT CONTAINING"/>
    <property type="match status" value="1"/>
</dbReference>
<dbReference type="Proteomes" id="UP000199580">
    <property type="component" value="Unassembled WGS sequence"/>
</dbReference>
<sequence>MKKSIFCLGIVLIAFSNVSFASNVNPSITKNEITAFYTKTTPLCVAISKGENDFAKKIIEYGASYTEKSNGMTPLMVAARYNNTEILQYLIAKGVNVDEKDEKGYTALKYAELSGAKDTVALLKKA</sequence>
<keyword evidence="6" id="KW-1185">Reference proteome</keyword>
<dbReference type="Gene3D" id="1.25.40.20">
    <property type="entry name" value="Ankyrin repeat-containing domain"/>
    <property type="match status" value="1"/>
</dbReference>
<keyword evidence="4" id="KW-0732">Signal</keyword>
<protein>
    <submittedName>
        <fullName evidence="5">Ankyrin repeat-containing protein</fullName>
    </submittedName>
</protein>
<evidence type="ECO:0000313" key="6">
    <source>
        <dbReference type="Proteomes" id="UP000199580"/>
    </source>
</evidence>
<dbReference type="PROSITE" id="PS50088">
    <property type="entry name" value="ANK_REPEAT"/>
    <property type="match status" value="1"/>
</dbReference>
<evidence type="ECO:0000313" key="5">
    <source>
        <dbReference type="EMBL" id="SDJ84093.1"/>
    </source>
</evidence>
<dbReference type="InterPro" id="IPR002110">
    <property type="entry name" value="Ankyrin_rpt"/>
</dbReference>
<evidence type="ECO:0000256" key="4">
    <source>
        <dbReference type="SAM" id="SignalP"/>
    </source>
</evidence>
<evidence type="ECO:0000256" key="3">
    <source>
        <dbReference type="PROSITE-ProRule" id="PRU00023"/>
    </source>
</evidence>
<dbReference type="Pfam" id="PF12796">
    <property type="entry name" value="Ank_2"/>
    <property type="match status" value="1"/>
</dbReference>
<dbReference type="RefSeq" id="WP_091394561.1">
    <property type="nucleotide sequence ID" value="NZ_BKAI01000005.1"/>
</dbReference>
<evidence type="ECO:0000256" key="2">
    <source>
        <dbReference type="ARBA" id="ARBA00023043"/>
    </source>
</evidence>
<feature type="repeat" description="ANK" evidence="3">
    <location>
        <begin position="70"/>
        <end position="102"/>
    </location>
</feature>
<dbReference type="STRING" id="1128970.SAMN04487935_2015"/>
<dbReference type="AlphaFoldDB" id="A0A1G8X0N8"/>
<dbReference type="PROSITE" id="PS50297">
    <property type="entry name" value="ANK_REP_REGION"/>
    <property type="match status" value="1"/>
</dbReference>
<evidence type="ECO:0000256" key="1">
    <source>
        <dbReference type="ARBA" id="ARBA00022737"/>
    </source>
</evidence>
<proteinExistence type="predicted"/>
<reference evidence="5 6" key="1">
    <citation type="submission" date="2016-10" db="EMBL/GenBank/DDBJ databases">
        <authorList>
            <person name="de Groot N.N."/>
        </authorList>
    </citation>
    <scope>NUCLEOTIDE SEQUENCE [LARGE SCALE GENOMIC DNA]</scope>
    <source>
        <strain evidence="5 6">CGMCC 1.10076</strain>
    </source>
</reference>
<accession>A0A1G8X0N8</accession>
<dbReference type="InterPro" id="IPR036770">
    <property type="entry name" value="Ankyrin_rpt-contain_sf"/>
</dbReference>
<feature type="signal peptide" evidence="4">
    <location>
        <begin position="1"/>
        <end position="21"/>
    </location>
</feature>
<organism evidence="5 6">
    <name type="scientific">Flavobacterium noncentrifugens</name>
    <dbReference type="NCBI Taxonomy" id="1128970"/>
    <lineage>
        <taxon>Bacteria</taxon>
        <taxon>Pseudomonadati</taxon>
        <taxon>Bacteroidota</taxon>
        <taxon>Flavobacteriia</taxon>
        <taxon>Flavobacteriales</taxon>
        <taxon>Flavobacteriaceae</taxon>
        <taxon>Flavobacterium</taxon>
    </lineage>
</organism>
<dbReference type="PANTHER" id="PTHR24173:SF74">
    <property type="entry name" value="ANKYRIN REPEAT DOMAIN-CONTAINING PROTEIN 16"/>
    <property type="match status" value="1"/>
</dbReference>
<dbReference type="SUPFAM" id="SSF48403">
    <property type="entry name" value="Ankyrin repeat"/>
    <property type="match status" value="1"/>
</dbReference>
<name>A0A1G8X0N8_9FLAO</name>
<keyword evidence="2 3" id="KW-0040">ANK repeat</keyword>
<gene>
    <name evidence="5" type="ORF">SAMN04487935_2015</name>
</gene>
<dbReference type="OrthoDB" id="1374157at2"/>
<dbReference type="SMART" id="SM00248">
    <property type="entry name" value="ANK"/>
    <property type="match status" value="2"/>
</dbReference>
<dbReference type="EMBL" id="FNEZ01000002">
    <property type="protein sequence ID" value="SDJ84093.1"/>
    <property type="molecule type" value="Genomic_DNA"/>
</dbReference>